<protein>
    <submittedName>
        <fullName evidence="2">Os03g0257700 protein</fullName>
    </submittedName>
</protein>
<gene>
    <name evidence="2" type="ordered locus">Os03g0257700</name>
</gene>
<dbReference type="EMBL" id="AP008209">
    <property type="protein sequence ID" value="BAF11518.1"/>
    <property type="molecule type" value="Genomic_DNA"/>
</dbReference>
<dbReference type="KEGG" id="dosa:Os03g0257700"/>
<feature type="region of interest" description="Disordered" evidence="1">
    <location>
        <begin position="51"/>
        <end position="75"/>
    </location>
</feature>
<sequence>MSSTSSMLSSSMTCSACRNRTRRLLLAEESLRVSGKAKAWHGHTRRRARSRWPMERSCATSPRAMERRPRRGRRATATRAAASLIRDLSLAVCFEEALLPPKRPIAPAATRCDGGVRSGGECGGGGGVASYPSLIPPALESWIGALWRAAARGESAKEKKIEGQVACLFWSPSIRWKNVGPILVFLPCQHIKINW</sequence>
<proteinExistence type="predicted"/>
<dbReference type="Gramene" id="Os03t0257700-01">
    <property type="protein sequence ID" value="Os03t0257700-01"/>
    <property type="gene ID" value="Os03g0257700"/>
</dbReference>
<evidence type="ECO:0000313" key="3">
    <source>
        <dbReference type="Proteomes" id="UP000000763"/>
    </source>
</evidence>
<reference evidence="2 3" key="1">
    <citation type="journal article" date="2005" name="Nature">
        <title>The map-based sequence of the rice genome.</title>
        <authorList>
            <consortium name="International rice genome sequencing project (IRGSP)"/>
            <person name="Matsumoto T."/>
            <person name="Wu J."/>
            <person name="Kanamori H."/>
            <person name="Katayose Y."/>
            <person name="Fujisawa M."/>
            <person name="Namiki N."/>
            <person name="Mizuno H."/>
            <person name="Yamamoto K."/>
            <person name="Antonio B.A."/>
            <person name="Baba T."/>
            <person name="Sakata K."/>
            <person name="Nagamura Y."/>
            <person name="Aoki H."/>
            <person name="Arikawa K."/>
            <person name="Arita K."/>
            <person name="Bito T."/>
            <person name="Chiden Y."/>
            <person name="Fujitsuka N."/>
            <person name="Fukunaka R."/>
            <person name="Hamada M."/>
            <person name="Harada C."/>
            <person name="Hayashi A."/>
            <person name="Hijishita S."/>
            <person name="Honda M."/>
            <person name="Hosokawa S."/>
            <person name="Ichikawa Y."/>
            <person name="Idonuma A."/>
            <person name="Iijima M."/>
            <person name="Ikeda M."/>
            <person name="Ikeno M."/>
            <person name="Ito K."/>
            <person name="Ito S."/>
            <person name="Ito T."/>
            <person name="Ito Y."/>
            <person name="Ito Y."/>
            <person name="Iwabuchi A."/>
            <person name="Kamiya K."/>
            <person name="Karasawa W."/>
            <person name="Kurita K."/>
            <person name="Katagiri S."/>
            <person name="Kikuta A."/>
            <person name="Kobayashi H."/>
            <person name="Kobayashi N."/>
            <person name="Machita K."/>
            <person name="Maehara T."/>
            <person name="Masukawa M."/>
            <person name="Mizubayashi T."/>
            <person name="Mukai Y."/>
            <person name="Nagasaki H."/>
            <person name="Nagata Y."/>
            <person name="Naito S."/>
            <person name="Nakashima M."/>
            <person name="Nakama Y."/>
            <person name="Nakamichi Y."/>
            <person name="Nakamura M."/>
            <person name="Meguro A."/>
            <person name="Negishi M."/>
            <person name="Ohta I."/>
            <person name="Ohta T."/>
            <person name="Okamoto M."/>
            <person name="Ono N."/>
            <person name="Saji S."/>
            <person name="Sakaguchi M."/>
            <person name="Sakai K."/>
            <person name="Shibata M."/>
            <person name="Shimokawa T."/>
            <person name="Song J."/>
            <person name="Takazaki Y."/>
            <person name="Terasawa K."/>
            <person name="Tsugane M."/>
            <person name="Tsuji K."/>
            <person name="Ueda S."/>
            <person name="Waki K."/>
            <person name="Yamagata H."/>
            <person name="Yamamoto M."/>
            <person name="Yamamoto S."/>
            <person name="Yamane H."/>
            <person name="Yoshiki S."/>
            <person name="Yoshihara R."/>
            <person name="Yukawa K."/>
            <person name="Zhong H."/>
            <person name="Yano M."/>
            <person name="Yuan Q."/>
            <person name="Ouyang S."/>
            <person name="Liu J."/>
            <person name="Jones K.M."/>
            <person name="Gansberger K."/>
            <person name="Moffat K."/>
            <person name="Hill J."/>
            <person name="Bera J."/>
            <person name="Fadrosh D."/>
            <person name="Jin S."/>
            <person name="Johri S."/>
            <person name="Kim M."/>
            <person name="Overton L."/>
            <person name="Reardon M."/>
            <person name="Tsitrin T."/>
            <person name="Vuong H."/>
            <person name="Weaver B."/>
            <person name="Ciecko A."/>
            <person name="Tallon L."/>
            <person name="Jackson J."/>
            <person name="Pai G."/>
            <person name="Aken S.V."/>
            <person name="Utterback T."/>
            <person name="Reidmuller S."/>
            <person name="Feldblyum T."/>
            <person name="Hsiao J."/>
            <person name="Zismann V."/>
            <person name="Iobst S."/>
            <person name="de Vazeille A.R."/>
            <person name="Buell C.R."/>
            <person name="Ying K."/>
            <person name="Li Y."/>
            <person name="Lu T."/>
            <person name="Huang Y."/>
            <person name="Zhao Q."/>
            <person name="Feng Q."/>
            <person name="Zhang L."/>
            <person name="Zhu J."/>
            <person name="Weng Q."/>
            <person name="Mu J."/>
            <person name="Lu Y."/>
            <person name="Fan D."/>
            <person name="Liu Y."/>
            <person name="Guan J."/>
            <person name="Zhang Y."/>
            <person name="Yu S."/>
            <person name="Liu X."/>
            <person name="Zhang Y."/>
            <person name="Hong G."/>
            <person name="Han B."/>
            <person name="Choisne N."/>
            <person name="Demange N."/>
            <person name="Orjeda G."/>
            <person name="Samain S."/>
            <person name="Cattolico L."/>
            <person name="Pelletier E."/>
            <person name="Couloux A."/>
            <person name="Segurens B."/>
            <person name="Wincker P."/>
            <person name="D'Hont A."/>
            <person name="Scarpelli C."/>
            <person name="Weissenbach J."/>
            <person name="Salanoubat M."/>
            <person name="Quetier F."/>
            <person name="Yu Y."/>
            <person name="Kim H.R."/>
            <person name="Rambo T."/>
            <person name="Currie J."/>
            <person name="Collura K."/>
            <person name="Luo M."/>
            <person name="Yang T."/>
            <person name="Ammiraju J.S.S."/>
            <person name="Engler F."/>
            <person name="Soderlund C."/>
            <person name="Wing R.A."/>
            <person name="Palmer L.E."/>
            <person name="de la Bastide M."/>
            <person name="Spiegel L."/>
            <person name="Nascimento L."/>
            <person name="Zutavern T."/>
            <person name="O'Shaughnessy A."/>
            <person name="Dike S."/>
            <person name="Dedhia N."/>
            <person name="Preston R."/>
            <person name="Balija V."/>
            <person name="McCombie W.R."/>
            <person name="Chow T."/>
            <person name="Chen H."/>
            <person name="Chung M."/>
            <person name="Chen C."/>
            <person name="Shaw J."/>
            <person name="Wu H."/>
            <person name="Hsiao K."/>
            <person name="Chao Y."/>
            <person name="Chu M."/>
            <person name="Cheng C."/>
            <person name="Hour A."/>
            <person name="Lee P."/>
            <person name="Lin S."/>
            <person name="Lin Y."/>
            <person name="Liou J."/>
            <person name="Liu S."/>
            <person name="Hsing Y."/>
            <person name="Raghuvanshi S."/>
            <person name="Mohanty A."/>
            <person name="Bharti A.K."/>
            <person name="Gaur A."/>
            <person name="Gupta V."/>
            <person name="Kumar D."/>
            <person name="Ravi V."/>
            <person name="Vij S."/>
            <person name="Kapur A."/>
            <person name="Khurana P."/>
            <person name="Khurana P."/>
            <person name="Khurana J.P."/>
            <person name="Tyagi A.K."/>
            <person name="Gaikwad K."/>
            <person name="Singh A."/>
            <person name="Dalal V."/>
            <person name="Srivastava S."/>
            <person name="Dixit A."/>
            <person name="Pal A.K."/>
            <person name="Ghazi I.A."/>
            <person name="Yadav M."/>
            <person name="Pandit A."/>
            <person name="Bhargava A."/>
            <person name="Sureshbabu K."/>
            <person name="Batra K."/>
            <person name="Sharma T.R."/>
            <person name="Mohapatra T."/>
            <person name="Singh N.K."/>
            <person name="Messing J."/>
            <person name="Nelson A.B."/>
            <person name="Fuks G."/>
            <person name="Kavchok S."/>
            <person name="Keizer G."/>
            <person name="Linton E."/>
            <person name="Llaca V."/>
            <person name="Song R."/>
            <person name="Tanyolac B."/>
            <person name="Young S."/>
            <person name="Ho-Il K."/>
            <person name="Hahn J.H."/>
            <person name="Sangsakoo G."/>
            <person name="Vanavichit A."/>
            <person name="de Mattos Luiz.A.T."/>
            <person name="Zimmer P.D."/>
            <person name="Malone G."/>
            <person name="Dellagostin O."/>
            <person name="de Oliveira A.C."/>
            <person name="Bevan M."/>
            <person name="Bancroft I."/>
            <person name="Minx P."/>
            <person name="Cordum H."/>
            <person name="Wilson R."/>
            <person name="Cheng Z."/>
            <person name="Jin W."/>
            <person name="Jiang J."/>
            <person name="Leong S.A."/>
            <person name="Iwama H."/>
            <person name="Gojobori T."/>
            <person name="Itoh T."/>
            <person name="Niimura Y."/>
            <person name="Fujii Y."/>
            <person name="Habara T."/>
            <person name="Sakai H."/>
            <person name="Sato Y."/>
            <person name="Wilson G."/>
            <person name="Kumar K."/>
            <person name="McCouch S."/>
            <person name="Juretic N."/>
            <person name="Hoen D."/>
            <person name="Wright S."/>
            <person name="Bruskiewich R."/>
            <person name="Bureau T."/>
            <person name="Miyao A."/>
            <person name="Hirochika H."/>
            <person name="Nishikawa T."/>
            <person name="Kadowaki K."/>
            <person name="Sugiura M."/>
            <person name="Burr B."/>
            <person name="Sasaki T."/>
        </authorList>
    </citation>
    <scope>NUCLEOTIDE SEQUENCE [LARGE SCALE GENOMIC DNA]</scope>
    <source>
        <strain evidence="3">cv. Nipponbare</strain>
    </source>
</reference>
<reference evidence="3" key="2">
    <citation type="journal article" date="2008" name="Nucleic Acids Res.">
        <title>The rice annotation project database (RAP-DB): 2008 update.</title>
        <authorList>
            <consortium name="The rice annotation project (RAP)"/>
        </authorList>
    </citation>
    <scope>GENOME REANNOTATION</scope>
    <source>
        <strain evidence="3">cv. Nipponbare</strain>
    </source>
</reference>
<dbReference type="AlphaFoldDB" id="A0A0P0VVY0"/>
<evidence type="ECO:0000256" key="1">
    <source>
        <dbReference type="SAM" id="MobiDB-lite"/>
    </source>
</evidence>
<dbReference type="Proteomes" id="UP000000763">
    <property type="component" value="Chromosome 3"/>
</dbReference>
<evidence type="ECO:0000313" key="2">
    <source>
        <dbReference type="EMBL" id="BAF11518.1"/>
    </source>
</evidence>
<accession>A0A0P0VVY0</accession>
<name>A0A0P0VVY0_ORYSJ</name>
<organism evidence="2 3">
    <name type="scientific">Oryza sativa subsp. japonica</name>
    <name type="common">Rice</name>
    <dbReference type="NCBI Taxonomy" id="39947"/>
    <lineage>
        <taxon>Eukaryota</taxon>
        <taxon>Viridiplantae</taxon>
        <taxon>Streptophyta</taxon>
        <taxon>Embryophyta</taxon>
        <taxon>Tracheophyta</taxon>
        <taxon>Spermatophyta</taxon>
        <taxon>Magnoliopsida</taxon>
        <taxon>Liliopsida</taxon>
        <taxon>Poales</taxon>
        <taxon>Poaceae</taxon>
        <taxon>BOP clade</taxon>
        <taxon>Oryzoideae</taxon>
        <taxon>Oryzeae</taxon>
        <taxon>Oryzinae</taxon>
        <taxon>Oryza</taxon>
        <taxon>Oryza sativa</taxon>
    </lineage>
</organism>